<dbReference type="GO" id="GO:0019441">
    <property type="term" value="P:L-tryptophan catabolic process to kynurenine"/>
    <property type="evidence" value="ECO:0007669"/>
    <property type="project" value="TreeGrafter"/>
</dbReference>
<evidence type="ECO:0000256" key="1">
    <source>
        <dbReference type="ARBA" id="ARBA00022642"/>
    </source>
</evidence>
<dbReference type="Pfam" id="PF00266">
    <property type="entry name" value="Aminotran_5"/>
    <property type="match status" value="1"/>
</dbReference>
<dbReference type="GO" id="GO:0005737">
    <property type="term" value="C:cytoplasm"/>
    <property type="evidence" value="ECO:0007669"/>
    <property type="project" value="InterPro"/>
</dbReference>
<dbReference type="GO" id="GO:0030170">
    <property type="term" value="F:pyridoxal phosphate binding"/>
    <property type="evidence" value="ECO:0007669"/>
    <property type="project" value="InterPro"/>
</dbReference>
<keyword evidence="3" id="KW-0663">Pyridoxal phosphate</keyword>
<accession>A0A6J7ED53</accession>
<reference evidence="5" key="1">
    <citation type="submission" date="2020-05" db="EMBL/GenBank/DDBJ databases">
        <authorList>
            <person name="Chiriac C."/>
            <person name="Salcher M."/>
            <person name="Ghai R."/>
            <person name="Kavagutti S V."/>
        </authorList>
    </citation>
    <scope>NUCLEOTIDE SEQUENCE</scope>
</reference>
<evidence type="ECO:0000256" key="3">
    <source>
        <dbReference type="ARBA" id="ARBA00022898"/>
    </source>
</evidence>
<keyword evidence="2" id="KW-0378">Hydrolase</keyword>
<sequence length="406" mass="43427">MTNVARARELDASDPLAAFVDRFVPAAEHSLVAYLDGNSLGRPLTVTADRLQEFVTGQWASRLIRGWTDEWMEWPHTIGDAVGRAALGAAAAQVIIGDSTTVMLYKVARAAIAARPGRTEIVIDTDNFPTDRYIVEGIAQELSMSIRWIQTDPESGIGAEQVAAAVGPSTALALFSHVAYRSGFLADMHAITAIVHDAGGLVLWDLSHSVGSVPVQLDACGVDFAVGCTYKYLNGGPGAPAFAYVRADLQEQVTQPIWGWLGRRDSFEMAQGYVPASGIRRFISGTPPVISMIPVRAGVELVAEAGIDAIRAKSIALTEFAIEVVDSWPRSLGVGIGSPRDSAVRGGHVTICRSDFRELTLRLWDQGIIPDFRAPDGIRLGLSPLSTTFVELHRGLEAIAAAAARA</sequence>
<evidence type="ECO:0000256" key="2">
    <source>
        <dbReference type="ARBA" id="ARBA00022801"/>
    </source>
</evidence>
<dbReference type="AlphaFoldDB" id="A0A6J7ED53"/>
<dbReference type="InterPro" id="IPR015422">
    <property type="entry name" value="PyrdxlP-dep_Trfase_small"/>
</dbReference>
<dbReference type="GO" id="GO:0043420">
    <property type="term" value="P:anthranilate metabolic process"/>
    <property type="evidence" value="ECO:0007669"/>
    <property type="project" value="TreeGrafter"/>
</dbReference>
<dbReference type="InterPro" id="IPR015424">
    <property type="entry name" value="PyrdxlP-dep_Trfase"/>
</dbReference>
<dbReference type="PANTHER" id="PTHR14084">
    <property type="entry name" value="KYNURENINASE"/>
    <property type="match status" value="1"/>
</dbReference>
<dbReference type="Gene3D" id="3.90.1150.10">
    <property type="entry name" value="Aspartate Aminotransferase, domain 1"/>
    <property type="match status" value="1"/>
</dbReference>
<dbReference type="PANTHER" id="PTHR14084:SF0">
    <property type="entry name" value="KYNURENINASE"/>
    <property type="match status" value="1"/>
</dbReference>
<dbReference type="EMBL" id="CAFBLS010000135">
    <property type="protein sequence ID" value="CAB4879180.1"/>
    <property type="molecule type" value="Genomic_DNA"/>
</dbReference>
<name>A0A6J7ED53_9ZZZZ</name>
<dbReference type="GO" id="GO:0009435">
    <property type="term" value="P:NAD+ biosynthetic process"/>
    <property type="evidence" value="ECO:0007669"/>
    <property type="project" value="InterPro"/>
</dbReference>
<evidence type="ECO:0000259" key="4">
    <source>
        <dbReference type="Pfam" id="PF00266"/>
    </source>
</evidence>
<protein>
    <submittedName>
        <fullName evidence="5">Unannotated protein</fullName>
    </submittedName>
</protein>
<evidence type="ECO:0000313" key="5">
    <source>
        <dbReference type="EMBL" id="CAB4879180.1"/>
    </source>
</evidence>
<keyword evidence="1" id="KW-0662">Pyridine nucleotide biosynthesis</keyword>
<dbReference type="Gene3D" id="3.40.640.10">
    <property type="entry name" value="Type I PLP-dependent aspartate aminotransferase-like (Major domain)"/>
    <property type="match status" value="1"/>
</dbReference>
<dbReference type="InterPro" id="IPR015421">
    <property type="entry name" value="PyrdxlP-dep_Trfase_major"/>
</dbReference>
<gene>
    <name evidence="5" type="ORF">UFOPK3402_01140</name>
</gene>
<feature type="domain" description="Aminotransferase class V" evidence="4">
    <location>
        <begin position="87"/>
        <end position="330"/>
    </location>
</feature>
<dbReference type="InterPro" id="IPR000192">
    <property type="entry name" value="Aminotrans_V_dom"/>
</dbReference>
<dbReference type="InterPro" id="IPR010111">
    <property type="entry name" value="Kynureninase"/>
</dbReference>
<dbReference type="PIRSF" id="PIRSF038800">
    <property type="entry name" value="KYNU"/>
    <property type="match status" value="1"/>
</dbReference>
<organism evidence="5">
    <name type="scientific">freshwater metagenome</name>
    <dbReference type="NCBI Taxonomy" id="449393"/>
    <lineage>
        <taxon>unclassified sequences</taxon>
        <taxon>metagenomes</taxon>
        <taxon>ecological metagenomes</taxon>
    </lineage>
</organism>
<dbReference type="SUPFAM" id="SSF53383">
    <property type="entry name" value="PLP-dependent transferases"/>
    <property type="match status" value="1"/>
</dbReference>
<dbReference type="GO" id="GO:0030429">
    <property type="term" value="F:kynureninase activity"/>
    <property type="evidence" value="ECO:0007669"/>
    <property type="project" value="InterPro"/>
</dbReference>
<proteinExistence type="predicted"/>